<dbReference type="Proteomes" id="UP000029363">
    <property type="component" value="Segment"/>
</dbReference>
<evidence type="ECO:0000313" key="2">
    <source>
        <dbReference type="Proteomes" id="UP000029363"/>
    </source>
</evidence>
<dbReference type="RefSeq" id="YP_009100794.1">
    <property type="nucleotide sequence ID" value="NC_025437.1"/>
</dbReference>
<sequence length="75" mass="8856">MMRIIDSKADYFNSVNDKNKALIRHFITEMGYTDSKDLKEHIIECSVAKKFSFTDKCLNEVINHYEQSCSKTRFQ</sequence>
<accession>A0A088FVS7</accession>
<dbReference type="EMBL" id="KM407600">
    <property type="protein sequence ID" value="AIM50834.1"/>
    <property type="molecule type" value="Genomic_DNA"/>
</dbReference>
<organism evidence="1 2">
    <name type="scientific">Shigella phage Shf125875</name>
    <dbReference type="NCBI Taxonomy" id="1541825"/>
    <lineage>
        <taxon>Viruses</taxon>
        <taxon>Duplodnaviria</taxon>
        <taxon>Heunggongvirae</taxon>
        <taxon>Uroviricota</taxon>
        <taxon>Caudoviricetes</taxon>
        <taxon>Pantevenvirales</taxon>
        <taxon>Straboviridae</taxon>
        <taxon>Tevenvirinae</taxon>
        <taxon>Mosigvirus</taxon>
        <taxon>Mosigvirus utam</taxon>
    </lineage>
</organism>
<dbReference type="GeneID" id="22277500"/>
<evidence type="ECO:0008006" key="3">
    <source>
        <dbReference type="Google" id="ProtNLM"/>
    </source>
</evidence>
<proteinExistence type="predicted"/>
<evidence type="ECO:0000313" key="1">
    <source>
        <dbReference type="EMBL" id="AIM50834.1"/>
    </source>
</evidence>
<dbReference type="KEGG" id="vg:22277500"/>
<reference evidence="1 2" key="1">
    <citation type="submission" date="2014-08" db="EMBL/GenBank/DDBJ databases">
        <title>Isolation and development of bioluminescent reporter phages for bacterial dysentery.</title>
        <authorList>
            <person name="Schofield D.A."/>
            <person name="Wray D.J."/>
            <person name="Molineux I.J."/>
        </authorList>
    </citation>
    <scope>NUCLEOTIDE SEQUENCE [LARGE SCALE GENOMIC DNA]</scope>
</reference>
<keyword evidence="2" id="KW-1185">Reference proteome</keyword>
<name>A0A088FVS7_9CAUD</name>
<protein>
    <recommendedName>
        <fullName evidence="3">Anti-restriction nuclease</fullName>
    </recommendedName>
</protein>